<proteinExistence type="predicted"/>
<sequence length="58" mass="6301">MVNKYLLKDSSSINPANLADLVPGNTSLASHTSKSTKPPVRTYLLPNWPSLMALVFSN</sequence>
<dbReference type="PaxDb" id="4081-Solyc12g062210.1.1"/>
<accession>A0A3Q7JX99</accession>
<evidence type="ECO:0000313" key="1">
    <source>
        <dbReference type="EnsemblPlants" id="Solyc12g062210.1.1.1"/>
    </source>
</evidence>
<dbReference type="AlphaFoldDB" id="A0A3Q7JX99"/>
<keyword evidence="2" id="KW-1185">Reference proteome</keyword>
<protein>
    <submittedName>
        <fullName evidence="1">Uncharacterized protein</fullName>
    </submittedName>
</protein>
<reference evidence="1" key="2">
    <citation type="submission" date="2019-01" db="UniProtKB">
        <authorList>
            <consortium name="EnsemblPlants"/>
        </authorList>
    </citation>
    <scope>IDENTIFICATION</scope>
    <source>
        <strain evidence="1">cv. Heinz 1706</strain>
    </source>
</reference>
<dbReference type="Gramene" id="Solyc12g062210.1.1">
    <property type="protein sequence ID" value="Solyc12g062210.1.1.1"/>
    <property type="gene ID" value="Solyc12g062210.1"/>
</dbReference>
<dbReference type="EnsemblPlants" id="Solyc12g062210.1.1">
    <property type="protein sequence ID" value="Solyc12g062210.1.1.1"/>
    <property type="gene ID" value="Solyc12g062210.1"/>
</dbReference>
<organism evidence="1">
    <name type="scientific">Solanum lycopersicum</name>
    <name type="common">Tomato</name>
    <name type="synonym">Lycopersicon esculentum</name>
    <dbReference type="NCBI Taxonomy" id="4081"/>
    <lineage>
        <taxon>Eukaryota</taxon>
        <taxon>Viridiplantae</taxon>
        <taxon>Streptophyta</taxon>
        <taxon>Embryophyta</taxon>
        <taxon>Tracheophyta</taxon>
        <taxon>Spermatophyta</taxon>
        <taxon>Magnoliopsida</taxon>
        <taxon>eudicotyledons</taxon>
        <taxon>Gunneridae</taxon>
        <taxon>Pentapetalae</taxon>
        <taxon>asterids</taxon>
        <taxon>lamiids</taxon>
        <taxon>Solanales</taxon>
        <taxon>Solanaceae</taxon>
        <taxon>Solanoideae</taxon>
        <taxon>Solaneae</taxon>
        <taxon>Solanum</taxon>
        <taxon>Solanum subgen. Lycopersicon</taxon>
    </lineage>
</organism>
<dbReference type="InParanoid" id="A0A3Q7JX99"/>
<dbReference type="Proteomes" id="UP000004994">
    <property type="component" value="Chromosome 12"/>
</dbReference>
<evidence type="ECO:0000313" key="2">
    <source>
        <dbReference type="Proteomes" id="UP000004994"/>
    </source>
</evidence>
<name>A0A3Q7JX99_SOLLC</name>
<reference evidence="1" key="1">
    <citation type="journal article" date="2012" name="Nature">
        <title>The tomato genome sequence provides insights into fleshy fruit evolution.</title>
        <authorList>
            <consortium name="Tomato Genome Consortium"/>
        </authorList>
    </citation>
    <scope>NUCLEOTIDE SEQUENCE [LARGE SCALE GENOMIC DNA]</scope>
    <source>
        <strain evidence="1">cv. Heinz 1706</strain>
    </source>
</reference>